<dbReference type="EMBL" id="PDJD01000001">
    <property type="protein sequence ID" value="PFG18480.1"/>
    <property type="molecule type" value="Genomic_DNA"/>
</dbReference>
<protein>
    <submittedName>
        <fullName evidence="2">Uncharacterized protein DUF1801</fullName>
    </submittedName>
</protein>
<sequence length="135" mass="15016">MAIKTQANDGDIEEFLAGVKNQRRVADARTVMAIFEEITGTAPRMWGPSIIGYGSQPYTNTTGTHEWFVMGLSPRAAALTIYGLWDDYHPDPRFEDLGPHTVGKGCLYIKRVEEIDLELLRTLATEAWQRSGAGD</sequence>
<evidence type="ECO:0000313" key="2">
    <source>
        <dbReference type="EMBL" id="PFG18480.1"/>
    </source>
</evidence>
<dbReference type="OrthoDB" id="5951444at2"/>
<organism evidence="2 3">
    <name type="scientific">Serinibacter salmoneus</name>
    <dbReference type="NCBI Taxonomy" id="556530"/>
    <lineage>
        <taxon>Bacteria</taxon>
        <taxon>Bacillati</taxon>
        <taxon>Actinomycetota</taxon>
        <taxon>Actinomycetes</taxon>
        <taxon>Micrococcales</taxon>
        <taxon>Beutenbergiaceae</taxon>
        <taxon>Serinibacter</taxon>
    </lineage>
</organism>
<dbReference type="AlphaFoldDB" id="A0A2A9CXZ5"/>
<feature type="domain" description="YdhG-like" evidence="1">
    <location>
        <begin position="28"/>
        <end position="127"/>
    </location>
</feature>
<dbReference type="InterPro" id="IPR014922">
    <property type="entry name" value="YdhG-like"/>
</dbReference>
<dbReference type="Proteomes" id="UP000224915">
    <property type="component" value="Unassembled WGS sequence"/>
</dbReference>
<name>A0A2A9CXZ5_9MICO</name>
<keyword evidence="3" id="KW-1185">Reference proteome</keyword>
<dbReference type="RefSeq" id="WP_098467741.1">
    <property type="nucleotide sequence ID" value="NZ_PDJD01000001.1"/>
</dbReference>
<proteinExistence type="predicted"/>
<accession>A0A2A9CXZ5</accession>
<dbReference type="Pfam" id="PF08818">
    <property type="entry name" value="DUF1801"/>
    <property type="match status" value="1"/>
</dbReference>
<gene>
    <name evidence="2" type="ORF">ATL40_0016</name>
</gene>
<comment type="caution">
    <text evidence="2">The sequence shown here is derived from an EMBL/GenBank/DDBJ whole genome shotgun (WGS) entry which is preliminary data.</text>
</comment>
<reference evidence="2 3" key="1">
    <citation type="submission" date="2017-10" db="EMBL/GenBank/DDBJ databases">
        <title>Sequencing the genomes of 1000 actinobacteria strains.</title>
        <authorList>
            <person name="Klenk H.-P."/>
        </authorList>
    </citation>
    <scope>NUCLEOTIDE SEQUENCE [LARGE SCALE GENOMIC DNA]</scope>
    <source>
        <strain evidence="2 3">DSM 21801</strain>
    </source>
</reference>
<evidence type="ECO:0000313" key="3">
    <source>
        <dbReference type="Proteomes" id="UP000224915"/>
    </source>
</evidence>
<evidence type="ECO:0000259" key="1">
    <source>
        <dbReference type="Pfam" id="PF08818"/>
    </source>
</evidence>